<comment type="caution">
    <text evidence="4">The sequence shown here is derived from an EMBL/GenBank/DDBJ whole genome shotgun (WGS) entry which is preliminary data.</text>
</comment>
<dbReference type="InterPro" id="IPR016155">
    <property type="entry name" value="Mopterin_synth/thiamin_S_b"/>
</dbReference>
<dbReference type="InterPro" id="IPR005346">
    <property type="entry name" value="RnfH"/>
</dbReference>
<comment type="similarity">
    <text evidence="1 2">Belongs to the UPF0125 (RnfH) family.</text>
</comment>
<dbReference type="SUPFAM" id="SSF54285">
    <property type="entry name" value="MoaD/ThiS"/>
    <property type="match status" value="1"/>
</dbReference>
<evidence type="ECO:0000256" key="2">
    <source>
        <dbReference type="HAMAP-Rule" id="MF_00460"/>
    </source>
</evidence>
<evidence type="ECO:0000256" key="1">
    <source>
        <dbReference type="ARBA" id="ARBA00010645"/>
    </source>
</evidence>
<dbReference type="InterPro" id="IPR037021">
    <property type="entry name" value="RnfH_sf"/>
</dbReference>
<keyword evidence="5" id="KW-1185">Reference proteome</keyword>
<feature type="compositionally biased region" description="Basic and acidic residues" evidence="3">
    <location>
        <begin position="100"/>
        <end position="110"/>
    </location>
</feature>
<sequence>MDLVMTDTTDDPTIEVVLALPQRCWRVRVTAPESTTAAEIVRRSGLDTVCERESGERPVIGVFGRKVGPDYVPRAGERLELYRSLVANPRERRRSRAGVRRRDDGGSGAR</sequence>
<feature type="region of interest" description="Disordered" evidence="3">
    <location>
        <begin position="90"/>
        <end position="110"/>
    </location>
</feature>
<evidence type="ECO:0000256" key="3">
    <source>
        <dbReference type="SAM" id="MobiDB-lite"/>
    </source>
</evidence>
<reference evidence="4 5" key="1">
    <citation type="submission" date="2013-10" db="EMBL/GenBank/DDBJ databases">
        <title>Salinisphaera orenii MK-B5 Genome Sequencing.</title>
        <authorList>
            <person name="Lai Q."/>
            <person name="Li C."/>
            <person name="Shao Z."/>
        </authorList>
    </citation>
    <scope>NUCLEOTIDE SEQUENCE [LARGE SCALE GENOMIC DNA]</scope>
    <source>
        <strain evidence="4 5">MK-B5</strain>
    </source>
</reference>
<evidence type="ECO:0000313" key="5">
    <source>
        <dbReference type="Proteomes" id="UP000283993"/>
    </source>
</evidence>
<gene>
    <name evidence="4" type="ORF">SAOR_04355</name>
</gene>
<accession>A0A423PTT4</accession>
<evidence type="ECO:0000313" key="4">
    <source>
        <dbReference type="EMBL" id="ROO29009.1"/>
    </source>
</evidence>
<dbReference type="Pfam" id="PF03658">
    <property type="entry name" value="Ub-RnfH"/>
    <property type="match status" value="1"/>
</dbReference>
<dbReference type="HAMAP" id="MF_00460">
    <property type="entry name" value="UPF0125_RnfH"/>
    <property type="match status" value="1"/>
</dbReference>
<dbReference type="PANTHER" id="PTHR37483">
    <property type="entry name" value="UPF0125 PROTEIN RATB"/>
    <property type="match status" value="1"/>
</dbReference>
<protein>
    <recommendedName>
        <fullName evidence="2">UPF0125 protein SAOR_04355</fullName>
    </recommendedName>
</protein>
<dbReference type="Gene3D" id="3.10.20.280">
    <property type="entry name" value="RnfH-like"/>
    <property type="match status" value="1"/>
</dbReference>
<name>A0A423PTT4_9GAMM</name>
<dbReference type="PANTHER" id="PTHR37483:SF1">
    <property type="entry name" value="UPF0125 PROTEIN RATB"/>
    <property type="match status" value="1"/>
</dbReference>
<dbReference type="EMBL" id="AYKH01000006">
    <property type="protein sequence ID" value="ROO29009.1"/>
    <property type="molecule type" value="Genomic_DNA"/>
</dbReference>
<proteinExistence type="inferred from homology"/>
<dbReference type="AlphaFoldDB" id="A0A423PTT4"/>
<dbReference type="Proteomes" id="UP000283993">
    <property type="component" value="Unassembled WGS sequence"/>
</dbReference>
<organism evidence="4 5">
    <name type="scientific">Salinisphaera orenii MK-B5</name>
    <dbReference type="NCBI Taxonomy" id="856730"/>
    <lineage>
        <taxon>Bacteria</taxon>
        <taxon>Pseudomonadati</taxon>
        <taxon>Pseudomonadota</taxon>
        <taxon>Gammaproteobacteria</taxon>
        <taxon>Salinisphaerales</taxon>
        <taxon>Salinisphaeraceae</taxon>
        <taxon>Salinisphaera</taxon>
    </lineage>
</organism>